<organism evidence="1 2">
    <name type="scientific">Solidesulfovibrio carbinolicus</name>
    <dbReference type="NCBI Taxonomy" id="296842"/>
    <lineage>
        <taxon>Bacteria</taxon>
        <taxon>Pseudomonadati</taxon>
        <taxon>Thermodesulfobacteriota</taxon>
        <taxon>Desulfovibrionia</taxon>
        <taxon>Desulfovibrionales</taxon>
        <taxon>Desulfovibrionaceae</taxon>
        <taxon>Solidesulfovibrio</taxon>
    </lineage>
</organism>
<accession>A0A4P6I0E6</accession>
<dbReference type="RefSeq" id="WP_129351494.1">
    <property type="nucleotide sequence ID" value="NZ_CP026538.1"/>
</dbReference>
<reference evidence="1 2" key="1">
    <citation type="submission" date="2018-02" db="EMBL/GenBank/DDBJ databases">
        <title>Genome sequence of Desulfovibrio carbinolicus DSM 3852.</title>
        <authorList>
            <person name="Wilbanks E."/>
            <person name="Skennerton C.T."/>
            <person name="Orphan V.J."/>
        </authorList>
    </citation>
    <scope>NUCLEOTIDE SEQUENCE [LARGE SCALE GENOMIC DNA]</scope>
    <source>
        <strain evidence="1 2">DSM 3852</strain>
    </source>
</reference>
<name>A0A4P6I0E6_9BACT</name>
<dbReference type="EMBL" id="CP026538">
    <property type="protein sequence ID" value="QAZ67179.1"/>
    <property type="molecule type" value="Genomic_DNA"/>
</dbReference>
<proteinExistence type="predicted"/>
<dbReference type="Proteomes" id="UP000293296">
    <property type="component" value="Chromosome"/>
</dbReference>
<evidence type="ECO:0000313" key="1">
    <source>
        <dbReference type="EMBL" id="QAZ67179.1"/>
    </source>
</evidence>
<dbReference type="OrthoDB" id="9807925at2"/>
<dbReference type="AlphaFoldDB" id="A0A4P6I0E6"/>
<sequence length="116" mass="12745">MEKKVVLFAFRGDVSCFVHVLLNAIDYRERGYEAKVVLEGEATKLVAVLSKAEHPMHGLFEKTKGQGLFAGACRACSHQLGSQEACVAEGLTLLDDMHGHPGMGRYTEEGYTILIF</sequence>
<dbReference type="SUPFAM" id="SSF75169">
    <property type="entry name" value="DsrEFH-like"/>
    <property type="match status" value="1"/>
</dbReference>
<protein>
    <submittedName>
        <fullName evidence="1">Cytoplasmic protein</fullName>
    </submittedName>
</protein>
<dbReference type="KEGG" id="dcb:C3Y92_08015"/>
<evidence type="ECO:0000313" key="2">
    <source>
        <dbReference type="Proteomes" id="UP000293296"/>
    </source>
</evidence>
<keyword evidence="2" id="KW-1185">Reference proteome</keyword>
<gene>
    <name evidence="1" type="ORF">C3Y92_08015</name>
</gene>
<dbReference type="InterPro" id="IPR027396">
    <property type="entry name" value="DsrEFH-like"/>
</dbReference>